<dbReference type="PANTHER" id="PTHR30522">
    <property type="entry name" value="NUCLEOSIDE TRIPHOSPHATE PYROPHOSPHOHYDROLASE"/>
    <property type="match status" value="1"/>
</dbReference>
<dbReference type="Proteomes" id="UP001304300">
    <property type="component" value="Chromosome"/>
</dbReference>
<name>A0AAQ3QS97_9BACT</name>
<dbReference type="Gene3D" id="1.10.287.1080">
    <property type="entry name" value="MazG-like"/>
    <property type="match status" value="1"/>
</dbReference>
<feature type="domain" description="NTP pyrophosphohydrolase MazG-like" evidence="1">
    <location>
        <begin position="26"/>
        <end position="99"/>
    </location>
</feature>
<evidence type="ECO:0000313" key="2">
    <source>
        <dbReference type="EMBL" id="WOO40141.1"/>
    </source>
</evidence>
<sequence>MSAIDDLRETVARLRAPDGCPWDIEQTHKSLCDCLIEECGELLDTIDREDFEHMREELGDLLLQVVMHAQMAEEEGRFNFDDAAREINEKLIRRHPHVFGDLSLEDSDAVLLKWEEIKAAEKKNGPEEDKSPFKHLPPQLPALLYAREIFKQIEKKSLPAEGILDRDAISSLSNGLTEATAGARLFALTAACRSAGIDPESALRRHALQVRESVTTRVEEERQQSEACRG</sequence>
<dbReference type="InterPro" id="IPR048015">
    <property type="entry name" value="NTP-PPase_MazG-like_N"/>
</dbReference>
<dbReference type="InterPro" id="IPR004518">
    <property type="entry name" value="MazG-like_dom"/>
</dbReference>
<protein>
    <submittedName>
        <fullName evidence="2">MazG family protein</fullName>
    </submittedName>
</protein>
<dbReference type="GO" id="GO:0006203">
    <property type="term" value="P:dGTP catabolic process"/>
    <property type="evidence" value="ECO:0007669"/>
    <property type="project" value="TreeGrafter"/>
</dbReference>
<dbReference type="RefSeq" id="WP_317832264.1">
    <property type="nucleotide sequence ID" value="NZ_CP136920.1"/>
</dbReference>
<dbReference type="KEGG" id="puo:RZN69_16085"/>
<proteinExistence type="predicted"/>
<accession>A0AAQ3QS97</accession>
<dbReference type="Pfam" id="PF03819">
    <property type="entry name" value="MazG"/>
    <property type="match status" value="1"/>
</dbReference>
<dbReference type="EMBL" id="CP136920">
    <property type="protein sequence ID" value="WOO40141.1"/>
    <property type="molecule type" value="Genomic_DNA"/>
</dbReference>
<gene>
    <name evidence="2" type="ORF">RZN69_16085</name>
</gene>
<evidence type="ECO:0000313" key="3">
    <source>
        <dbReference type="Proteomes" id="UP001304300"/>
    </source>
</evidence>
<evidence type="ECO:0000259" key="1">
    <source>
        <dbReference type="Pfam" id="PF03819"/>
    </source>
</evidence>
<dbReference type="AlphaFoldDB" id="A0AAQ3QS97"/>
<reference evidence="2 3" key="1">
    <citation type="submission" date="2023-10" db="EMBL/GenBank/DDBJ databases">
        <title>Rubellicoccus peritrichatus gen. nov., sp. nov., isolated from an algae of coral reef tank.</title>
        <authorList>
            <person name="Luo J."/>
        </authorList>
    </citation>
    <scope>NUCLEOTIDE SEQUENCE [LARGE SCALE GENOMIC DNA]</scope>
    <source>
        <strain evidence="2 3">CR14</strain>
    </source>
</reference>
<dbReference type="SUPFAM" id="SSF101386">
    <property type="entry name" value="all-alpha NTP pyrophosphatases"/>
    <property type="match status" value="1"/>
</dbReference>
<dbReference type="GO" id="GO:0046052">
    <property type="term" value="P:UTP catabolic process"/>
    <property type="evidence" value="ECO:0007669"/>
    <property type="project" value="TreeGrafter"/>
</dbReference>
<dbReference type="FunFam" id="1.10.287.1080:FF:000001">
    <property type="entry name" value="Nucleoside triphosphate pyrophosphohydrolase"/>
    <property type="match status" value="1"/>
</dbReference>
<dbReference type="GO" id="GO:0046076">
    <property type="term" value="P:dTTP catabolic process"/>
    <property type="evidence" value="ECO:0007669"/>
    <property type="project" value="TreeGrafter"/>
</dbReference>
<dbReference type="GO" id="GO:0006950">
    <property type="term" value="P:response to stress"/>
    <property type="evidence" value="ECO:0007669"/>
    <property type="project" value="UniProtKB-ARBA"/>
</dbReference>
<dbReference type="NCBIfam" id="TIGR00444">
    <property type="entry name" value="mazG"/>
    <property type="match status" value="1"/>
</dbReference>
<dbReference type="InterPro" id="IPR011551">
    <property type="entry name" value="NTP_PyrPHydrolase_MazG"/>
</dbReference>
<dbReference type="GO" id="GO:0046081">
    <property type="term" value="P:dUTP catabolic process"/>
    <property type="evidence" value="ECO:0007669"/>
    <property type="project" value="TreeGrafter"/>
</dbReference>
<dbReference type="GO" id="GO:0046047">
    <property type="term" value="P:TTP catabolic process"/>
    <property type="evidence" value="ECO:0007669"/>
    <property type="project" value="TreeGrafter"/>
</dbReference>
<dbReference type="CDD" id="cd11528">
    <property type="entry name" value="NTP-PPase_MazG_Nterm"/>
    <property type="match status" value="1"/>
</dbReference>
<dbReference type="GO" id="GO:0046061">
    <property type="term" value="P:dATP catabolic process"/>
    <property type="evidence" value="ECO:0007669"/>
    <property type="project" value="TreeGrafter"/>
</dbReference>
<dbReference type="PANTHER" id="PTHR30522:SF0">
    <property type="entry name" value="NUCLEOSIDE TRIPHOSPHATE PYROPHOSPHOHYDROLASE"/>
    <property type="match status" value="1"/>
</dbReference>
<dbReference type="GO" id="GO:0047429">
    <property type="term" value="F:nucleoside triphosphate diphosphatase activity"/>
    <property type="evidence" value="ECO:0007669"/>
    <property type="project" value="TreeGrafter"/>
</dbReference>
<keyword evidence="3" id="KW-1185">Reference proteome</keyword>
<organism evidence="2 3">
    <name type="scientific">Rubellicoccus peritrichatus</name>
    <dbReference type="NCBI Taxonomy" id="3080537"/>
    <lineage>
        <taxon>Bacteria</taxon>
        <taxon>Pseudomonadati</taxon>
        <taxon>Verrucomicrobiota</taxon>
        <taxon>Opitutia</taxon>
        <taxon>Puniceicoccales</taxon>
        <taxon>Cerasicoccaceae</taxon>
        <taxon>Rubellicoccus</taxon>
    </lineage>
</organism>